<dbReference type="Proteomes" id="UP001218895">
    <property type="component" value="Chromosome"/>
</dbReference>
<feature type="domain" description="Type II secretion system protein GspF" evidence="8">
    <location>
        <begin position="128"/>
        <end position="253"/>
    </location>
</feature>
<sequence length="338" mass="37390">MSIFKKKDTGEDKNIKSKDDEQQEEILEKIEVRRKKSEGFNRIFEHPFLVLTEKPENILLVSIPLALLFFLGGVTTTVMQYGLISLIKSTFIDDLFVFALIIALLPFTILDLKEAMRRRSIETALPNFFRDVAGMNESGMTLPNAISTVSNGDYGKLTSYIKKMNNEISWNIPFIEAIFRFGESLGTPLAKRSVDLVAKASLAGGNVSEVLKAAANDSYEFINLADERRNNMMIYVVIVLVSFLVFMGVIAIMTSTFLETMANAGSAVQGSGSSGQSLSFGGNLDMDLYRRIFTHASLIQGFFSGLVAGQMGEGRAVAGLKYSIIMMAIAWVAFRFII</sequence>
<keyword evidence="4 7" id="KW-1133">Transmembrane helix</keyword>
<evidence type="ECO:0000256" key="2">
    <source>
        <dbReference type="ARBA" id="ARBA00022475"/>
    </source>
</evidence>
<dbReference type="GO" id="GO:0005886">
    <property type="term" value="C:plasma membrane"/>
    <property type="evidence" value="ECO:0007669"/>
    <property type="project" value="UniProtKB-SubCell"/>
</dbReference>
<dbReference type="RefSeq" id="WP_278100558.1">
    <property type="nucleotide sequence ID" value="NZ_CP091092.1"/>
</dbReference>
<feature type="region of interest" description="Disordered" evidence="6">
    <location>
        <begin position="1"/>
        <end position="22"/>
    </location>
</feature>
<evidence type="ECO:0000313" key="9">
    <source>
        <dbReference type="EMBL" id="WFN37718.1"/>
    </source>
</evidence>
<dbReference type="InterPro" id="IPR056569">
    <property type="entry name" value="ArlJ-like"/>
</dbReference>
<dbReference type="PANTHER" id="PTHR35402:SF1">
    <property type="entry name" value="TYPE II SECRETION SYSTEM PROTEIN GSPF DOMAIN-CONTAINING PROTEIN"/>
    <property type="match status" value="1"/>
</dbReference>
<organism evidence="9 10">
    <name type="scientific">Methanomicrobium antiquum</name>
    <dbReference type="NCBI Taxonomy" id="487686"/>
    <lineage>
        <taxon>Archaea</taxon>
        <taxon>Methanobacteriati</taxon>
        <taxon>Methanobacteriota</taxon>
        <taxon>Stenosarchaea group</taxon>
        <taxon>Methanomicrobia</taxon>
        <taxon>Methanomicrobiales</taxon>
        <taxon>Methanomicrobiaceae</taxon>
        <taxon>Methanomicrobium</taxon>
    </lineage>
</organism>
<dbReference type="AlphaFoldDB" id="A0AAF0FWR0"/>
<keyword evidence="2" id="KW-1003">Cell membrane</keyword>
<evidence type="ECO:0000256" key="4">
    <source>
        <dbReference type="ARBA" id="ARBA00022989"/>
    </source>
</evidence>
<gene>
    <name evidence="9" type="ORF">L1994_04855</name>
</gene>
<dbReference type="KEGG" id="manq:L1994_04855"/>
<keyword evidence="10" id="KW-1185">Reference proteome</keyword>
<dbReference type="InterPro" id="IPR018076">
    <property type="entry name" value="T2SS_GspF_dom"/>
</dbReference>
<reference evidence="9" key="1">
    <citation type="submission" date="2022-01" db="EMBL/GenBank/DDBJ databases">
        <title>Complete genome of Methanomicrobium antiquum DSM 21220.</title>
        <authorList>
            <person name="Chen S.-C."/>
            <person name="You Y.-T."/>
            <person name="Zhou Y.-Z."/>
            <person name="Lai M.-C."/>
        </authorList>
    </citation>
    <scope>NUCLEOTIDE SEQUENCE</scope>
    <source>
        <strain evidence="9">DSM 21220</strain>
    </source>
</reference>
<accession>A0AAF0FWR0</accession>
<name>A0AAF0FWR0_9EURY</name>
<feature type="transmembrane region" description="Helical" evidence="7">
    <location>
        <begin position="58"/>
        <end position="83"/>
    </location>
</feature>
<evidence type="ECO:0000256" key="5">
    <source>
        <dbReference type="ARBA" id="ARBA00023136"/>
    </source>
</evidence>
<dbReference type="PANTHER" id="PTHR35402">
    <property type="entry name" value="INTEGRAL MEMBRANE PROTEIN-RELATED"/>
    <property type="match status" value="1"/>
</dbReference>
<comment type="subcellular location">
    <subcellularLocation>
        <location evidence="1">Cell membrane</location>
        <topology evidence="1">Multi-pass membrane protein</topology>
    </subcellularLocation>
</comment>
<evidence type="ECO:0000256" key="1">
    <source>
        <dbReference type="ARBA" id="ARBA00004651"/>
    </source>
</evidence>
<keyword evidence="5 7" id="KW-0472">Membrane</keyword>
<feature type="transmembrane region" description="Helical" evidence="7">
    <location>
        <begin position="320"/>
        <end position="337"/>
    </location>
</feature>
<evidence type="ECO:0000313" key="10">
    <source>
        <dbReference type="Proteomes" id="UP001218895"/>
    </source>
</evidence>
<evidence type="ECO:0000256" key="3">
    <source>
        <dbReference type="ARBA" id="ARBA00022692"/>
    </source>
</evidence>
<dbReference type="Pfam" id="PF00482">
    <property type="entry name" value="T2SSF"/>
    <property type="match status" value="1"/>
</dbReference>
<evidence type="ECO:0000259" key="8">
    <source>
        <dbReference type="Pfam" id="PF00482"/>
    </source>
</evidence>
<evidence type="ECO:0000256" key="6">
    <source>
        <dbReference type="SAM" id="MobiDB-lite"/>
    </source>
</evidence>
<protein>
    <submittedName>
        <fullName evidence="9">Type II secretion system F family protein</fullName>
    </submittedName>
</protein>
<feature type="transmembrane region" description="Helical" evidence="7">
    <location>
        <begin position="95"/>
        <end position="112"/>
    </location>
</feature>
<evidence type="ECO:0000256" key="7">
    <source>
        <dbReference type="SAM" id="Phobius"/>
    </source>
</evidence>
<dbReference type="EMBL" id="CP091092">
    <property type="protein sequence ID" value="WFN37718.1"/>
    <property type="molecule type" value="Genomic_DNA"/>
</dbReference>
<keyword evidence="3 7" id="KW-0812">Transmembrane</keyword>
<proteinExistence type="predicted"/>
<dbReference type="GeneID" id="79949703"/>
<feature type="transmembrane region" description="Helical" evidence="7">
    <location>
        <begin position="232"/>
        <end position="253"/>
    </location>
</feature>